<keyword evidence="9" id="KW-0808">Transferase</keyword>
<name>A0A6J6MT87_9ZZZZ</name>
<keyword evidence="8" id="KW-0288">FMN</keyword>
<dbReference type="InterPro" id="IPR015864">
    <property type="entry name" value="FAD_synthase"/>
</dbReference>
<evidence type="ECO:0000313" key="18">
    <source>
        <dbReference type="EMBL" id="CAB4677187.1"/>
    </source>
</evidence>
<comment type="pathway">
    <text evidence="2">Cofactor biosynthesis; FMN biosynthesis; FMN from riboflavin (ATP route): step 1/1.</text>
</comment>
<dbReference type="InterPro" id="IPR023465">
    <property type="entry name" value="Riboflavin_kinase_dom_sf"/>
</dbReference>
<evidence type="ECO:0000256" key="7">
    <source>
        <dbReference type="ARBA" id="ARBA00022630"/>
    </source>
</evidence>
<dbReference type="GO" id="GO:0009231">
    <property type="term" value="P:riboflavin biosynthetic process"/>
    <property type="evidence" value="ECO:0007669"/>
    <property type="project" value="InterPro"/>
</dbReference>
<evidence type="ECO:0000256" key="12">
    <source>
        <dbReference type="ARBA" id="ARBA00022777"/>
    </source>
</evidence>
<dbReference type="FunFam" id="3.40.50.620:FF:000021">
    <property type="entry name" value="Riboflavin biosynthesis protein"/>
    <property type="match status" value="1"/>
</dbReference>
<keyword evidence="11" id="KW-0547">Nucleotide-binding</keyword>
<organism evidence="18">
    <name type="scientific">freshwater metagenome</name>
    <dbReference type="NCBI Taxonomy" id="449393"/>
    <lineage>
        <taxon>unclassified sequences</taxon>
        <taxon>metagenomes</taxon>
        <taxon>ecological metagenomes</taxon>
    </lineage>
</organism>
<evidence type="ECO:0000256" key="10">
    <source>
        <dbReference type="ARBA" id="ARBA00022695"/>
    </source>
</evidence>
<evidence type="ECO:0000313" key="17">
    <source>
        <dbReference type="EMBL" id="CAB4597882.1"/>
    </source>
</evidence>
<dbReference type="GO" id="GO:0005524">
    <property type="term" value="F:ATP binding"/>
    <property type="evidence" value="ECO:0007669"/>
    <property type="project" value="UniProtKB-KW"/>
</dbReference>
<dbReference type="Gene3D" id="3.40.50.620">
    <property type="entry name" value="HUPs"/>
    <property type="match status" value="1"/>
</dbReference>
<sequence length="308" mass="33806">MSRDIKWFGEPIEGGTVAIGIFDGVHLGHQEILNIANDFGDPLAVLTFDPHPTSIFAPDRTPTKLLNLEDRVHQLMLHGAEAVAVLEFTAEFATLLPEQFIEEILVGKLKAKHIVVGKNFTFGANAAGDVNYLISVSNKYGFSVTGVDLVEHEHGIVSSTRIRKHLLNGGVEIARELLTRPHQLIGPVIHGEARGREIGYPTANIEVAPNSTIPSDGVYAGWLTVGLNRWPAAISIGTNPTFAGVRGRQVEAYALDRDDLDLYGEEAIIEFGWRLRDTLKFDGLDPLLIQMKKDCDKARDLTSLRGLE</sequence>
<keyword evidence="10" id="KW-0548">Nucleotidyltransferase</keyword>
<keyword evidence="15" id="KW-0511">Multifunctional enzyme</keyword>
<keyword evidence="14" id="KW-0067">ATP-binding</keyword>
<dbReference type="InterPro" id="IPR023468">
    <property type="entry name" value="Riboflavin_kinase"/>
</dbReference>
<evidence type="ECO:0000256" key="13">
    <source>
        <dbReference type="ARBA" id="ARBA00022827"/>
    </source>
</evidence>
<dbReference type="InterPro" id="IPR002606">
    <property type="entry name" value="Riboflavin_kinase_bac"/>
</dbReference>
<evidence type="ECO:0000256" key="1">
    <source>
        <dbReference type="ARBA" id="ARBA00004726"/>
    </source>
</evidence>
<comment type="pathway">
    <text evidence="1">Cofactor biosynthesis; FAD biosynthesis; FAD from FMN: step 1/1.</text>
</comment>
<dbReference type="FunFam" id="2.40.30.30:FF:000003">
    <property type="entry name" value="Riboflavin biosynthesis protein"/>
    <property type="match status" value="1"/>
</dbReference>
<evidence type="ECO:0000313" key="19">
    <source>
        <dbReference type="EMBL" id="CAB4745989.1"/>
    </source>
</evidence>
<dbReference type="EMBL" id="CAEZWY010000131">
    <property type="protein sequence ID" value="CAB4677187.1"/>
    <property type="molecule type" value="Genomic_DNA"/>
</dbReference>
<dbReference type="InterPro" id="IPR014729">
    <property type="entry name" value="Rossmann-like_a/b/a_fold"/>
</dbReference>
<dbReference type="GO" id="GO:0003919">
    <property type="term" value="F:FMN adenylyltransferase activity"/>
    <property type="evidence" value="ECO:0007669"/>
    <property type="project" value="UniProtKB-EC"/>
</dbReference>
<dbReference type="Gene3D" id="2.40.30.30">
    <property type="entry name" value="Riboflavin kinase-like"/>
    <property type="match status" value="1"/>
</dbReference>
<dbReference type="PANTHER" id="PTHR22749:SF6">
    <property type="entry name" value="RIBOFLAVIN KINASE"/>
    <property type="match status" value="1"/>
</dbReference>
<evidence type="ECO:0000256" key="2">
    <source>
        <dbReference type="ARBA" id="ARBA00005201"/>
    </source>
</evidence>
<feature type="domain" description="Riboflavin kinase" evidence="16">
    <location>
        <begin position="177"/>
        <end position="303"/>
    </location>
</feature>
<dbReference type="Pfam" id="PF06574">
    <property type="entry name" value="FAD_syn"/>
    <property type="match status" value="1"/>
</dbReference>
<evidence type="ECO:0000256" key="8">
    <source>
        <dbReference type="ARBA" id="ARBA00022643"/>
    </source>
</evidence>
<dbReference type="InterPro" id="IPR015865">
    <property type="entry name" value="Riboflavin_kinase_bac/euk"/>
</dbReference>
<evidence type="ECO:0000256" key="3">
    <source>
        <dbReference type="ARBA" id="ARBA00010214"/>
    </source>
</evidence>
<dbReference type="PIRSF" id="PIRSF004491">
    <property type="entry name" value="FAD_Synth"/>
    <property type="match status" value="1"/>
</dbReference>
<dbReference type="Pfam" id="PF01687">
    <property type="entry name" value="Flavokinase"/>
    <property type="match status" value="1"/>
</dbReference>
<evidence type="ECO:0000256" key="14">
    <source>
        <dbReference type="ARBA" id="ARBA00022840"/>
    </source>
</evidence>
<dbReference type="NCBIfam" id="NF004160">
    <property type="entry name" value="PRK05627.1-3"/>
    <property type="match status" value="1"/>
</dbReference>
<dbReference type="EMBL" id="CAFBOI010000086">
    <property type="protein sequence ID" value="CAB4980983.1"/>
    <property type="molecule type" value="Genomic_DNA"/>
</dbReference>
<evidence type="ECO:0000313" key="20">
    <source>
        <dbReference type="EMBL" id="CAB4980983.1"/>
    </source>
</evidence>
<dbReference type="UniPathway" id="UPA00276">
    <property type="reaction ID" value="UER00406"/>
</dbReference>
<dbReference type="SMART" id="SM00904">
    <property type="entry name" value="Flavokinase"/>
    <property type="match status" value="1"/>
</dbReference>
<evidence type="ECO:0000256" key="11">
    <source>
        <dbReference type="ARBA" id="ARBA00022741"/>
    </source>
</evidence>
<gene>
    <name evidence="17" type="ORF">UFOPK1791_00936</name>
    <name evidence="18" type="ORF">UFOPK2312_00933</name>
    <name evidence="19" type="ORF">UFOPK2802_00840</name>
    <name evidence="20" type="ORF">UFOPK3948_00740</name>
</gene>
<dbReference type="UniPathway" id="UPA00277">
    <property type="reaction ID" value="UER00407"/>
</dbReference>
<dbReference type="GO" id="GO:0008531">
    <property type="term" value="F:riboflavin kinase activity"/>
    <property type="evidence" value="ECO:0007669"/>
    <property type="project" value="UniProtKB-EC"/>
</dbReference>
<dbReference type="PANTHER" id="PTHR22749">
    <property type="entry name" value="RIBOFLAVIN KINASE/FMN ADENYLYLTRANSFERASE"/>
    <property type="match status" value="1"/>
</dbReference>
<protein>
    <recommendedName>
        <fullName evidence="6">Bifunctional riboflavin kinase/FMN adenylyltransferase</fullName>
        <ecNumber evidence="4">2.7.1.26</ecNumber>
        <ecNumber evidence="5">2.7.7.2</ecNumber>
    </recommendedName>
</protein>
<dbReference type="SUPFAM" id="SSF52374">
    <property type="entry name" value="Nucleotidylyl transferase"/>
    <property type="match status" value="1"/>
</dbReference>
<evidence type="ECO:0000256" key="4">
    <source>
        <dbReference type="ARBA" id="ARBA00012105"/>
    </source>
</evidence>
<dbReference type="GO" id="GO:0006747">
    <property type="term" value="P:FAD biosynthetic process"/>
    <property type="evidence" value="ECO:0007669"/>
    <property type="project" value="UniProtKB-UniPathway"/>
</dbReference>
<dbReference type="EMBL" id="CAEZYX010000101">
    <property type="protein sequence ID" value="CAB4745989.1"/>
    <property type="molecule type" value="Genomic_DNA"/>
</dbReference>
<evidence type="ECO:0000256" key="9">
    <source>
        <dbReference type="ARBA" id="ARBA00022679"/>
    </source>
</evidence>
<dbReference type="EC" id="2.7.1.26" evidence="4"/>
<evidence type="ECO:0000259" key="16">
    <source>
        <dbReference type="SMART" id="SM00904"/>
    </source>
</evidence>
<keyword evidence="12" id="KW-0418">Kinase</keyword>
<dbReference type="SUPFAM" id="SSF82114">
    <property type="entry name" value="Riboflavin kinase-like"/>
    <property type="match status" value="1"/>
</dbReference>
<keyword evidence="7" id="KW-0285">Flavoprotein</keyword>
<reference evidence="18" key="1">
    <citation type="submission" date="2020-05" db="EMBL/GenBank/DDBJ databases">
        <authorList>
            <person name="Chiriac C."/>
            <person name="Salcher M."/>
            <person name="Ghai R."/>
            <person name="Kavagutti S V."/>
        </authorList>
    </citation>
    <scope>NUCLEOTIDE SEQUENCE</scope>
</reference>
<dbReference type="CDD" id="cd02064">
    <property type="entry name" value="FAD_synthetase_N"/>
    <property type="match status" value="1"/>
</dbReference>
<dbReference type="AlphaFoldDB" id="A0A6J6MT87"/>
<dbReference type="EC" id="2.7.7.2" evidence="5"/>
<evidence type="ECO:0000256" key="5">
    <source>
        <dbReference type="ARBA" id="ARBA00012393"/>
    </source>
</evidence>
<evidence type="ECO:0000256" key="15">
    <source>
        <dbReference type="ARBA" id="ARBA00023268"/>
    </source>
</evidence>
<evidence type="ECO:0000256" key="6">
    <source>
        <dbReference type="ARBA" id="ARBA00018483"/>
    </source>
</evidence>
<keyword evidence="13" id="KW-0274">FAD</keyword>
<dbReference type="GO" id="GO:0009398">
    <property type="term" value="P:FMN biosynthetic process"/>
    <property type="evidence" value="ECO:0007669"/>
    <property type="project" value="UniProtKB-UniPathway"/>
</dbReference>
<comment type="similarity">
    <text evidence="3">Belongs to the RibF family.</text>
</comment>
<dbReference type="EMBL" id="CAEZUF010000102">
    <property type="protein sequence ID" value="CAB4597882.1"/>
    <property type="molecule type" value="Genomic_DNA"/>
</dbReference>
<proteinExistence type="inferred from homology"/>
<accession>A0A6J6MT87</accession>
<dbReference type="NCBIfam" id="TIGR00083">
    <property type="entry name" value="ribF"/>
    <property type="match status" value="1"/>
</dbReference>